<dbReference type="InterPro" id="IPR010445">
    <property type="entry name" value="LapA_dom"/>
</dbReference>
<evidence type="ECO:0000256" key="1">
    <source>
        <dbReference type="ARBA" id="ARBA00022475"/>
    </source>
</evidence>
<keyword evidence="2 5" id="KW-0812">Transmembrane</keyword>
<dbReference type="RefSeq" id="WP_166697932.1">
    <property type="nucleotide sequence ID" value="NZ_JAAQTL010000001.1"/>
</dbReference>
<evidence type="ECO:0000256" key="3">
    <source>
        <dbReference type="ARBA" id="ARBA00022989"/>
    </source>
</evidence>
<sequence length="83" mass="8851">MRLIAIIFLLLFIAAGIVFGALNADLASFDLGFAQLSLPKGGAMLSAVLVGWILGGVTAWLGTSLGHRRRRRRERKVANATTA</sequence>
<name>A0A7X5TNX9_9GAMM</name>
<gene>
    <name evidence="7" type="ORF">HBF32_01840</name>
</gene>
<evidence type="ECO:0000256" key="2">
    <source>
        <dbReference type="ARBA" id="ARBA00022692"/>
    </source>
</evidence>
<dbReference type="GO" id="GO:0005886">
    <property type="term" value="C:plasma membrane"/>
    <property type="evidence" value="ECO:0007669"/>
    <property type="project" value="InterPro"/>
</dbReference>
<organism evidence="7 8">
    <name type="scientific">Luteibacter yeojuensis</name>
    <dbReference type="NCBI Taxonomy" id="345309"/>
    <lineage>
        <taxon>Bacteria</taxon>
        <taxon>Pseudomonadati</taxon>
        <taxon>Pseudomonadota</taxon>
        <taxon>Gammaproteobacteria</taxon>
        <taxon>Lysobacterales</taxon>
        <taxon>Rhodanobacteraceae</taxon>
        <taxon>Luteibacter</taxon>
    </lineage>
</organism>
<feature type="transmembrane region" description="Helical" evidence="5">
    <location>
        <begin position="44"/>
        <end position="66"/>
    </location>
</feature>
<dbReference type="AlphaFoldDB" id="A0A7X5TNX9"/>
<dbReference type="Proteomes" id="UP000518878">
    <property type="component" value="Unassembled WGS sequence"/>
</dbReference>
<evidence type="ECO:0000313" key="7">
    <source>
        <dbReference type="EMBL" id="NID14208.1"/>
    </source>
</evidence>
<protein>
    <submittedName>
        <fullName evidence="7">DUF1049 domain-containing protein</fullName>
    </submittedName>
</protein>
<evidence type="ECO:0000259" key="6">
    <source>
        <dbReference type="Pfam" id="PF06305"/>
    </source>
</evidence>
<comment type="caution">
    <text evidence="7">The sequence shown here is derived from an EMBL/GenBank/DDBJ whole genome shotgun (WGS) entry which is preliminary data.</text>
</comment>
<evidence type="ECO:0000256" key="4">
    <source>
        <dbReference type="ARBA" id="ARBA00023136"/>
    </source>
</evidence>
<keyword evidence="4 5" id="KW-0472">Membrane</keyword>
<accession>A0A7X5TNX9</accession>
<keyword evidence="8" id="KW-1185">Reference proteome</keyword>
<feature type="domain" description="Lipopolysaccharide assembly protein A" evidence="6">
    <location>
        <begin position="23"/>
        <end position="77"/>
    </location>
</feature>
<evidence type="ECO:0000256" key="5">
    <source>
        <dbReference type="SAM" id="Phobius"/>
    </source>
</evidence>
<keyword evidence="3 5" id="KW-1133">Transmembrane helix</keyword>
<evidence type="ECO:0000313" key="8">
    <source>
        <dbReference type="Proteomes" id="UP000518878"/>
    </source>
</evidence>
<dbReference type="Pfam" id="PF06305">
    <property type="entry name" value="LapA_dom"/>
    <property type="match status" value="1"/>
</dbReference>
<reference evidence="7 8" key="1">
    <citation type="journal article" date="2006" name="Int. J. Syst. Evol. Microbiol.">
        <title>Dyella yeojuensis sp. nov., isolated from greenhouse soil in Korea.</title>
        <authorList>
            <person name="Kim B.Y."/>
            <person name="Weon H.Y."/>
            <person name="Lee K.H."/>
            <person name="Seok S.J."/>
            <person name="Kwon S.W."/>
            <person name="Go S.J."/>
            <person name="Stackebrandt E."/>
        </authorList>
    </citation>
    <scope>NUCLEOTIDE SEQUENCE [LARGE SCALE GENOMIC DNA]</scope>
    <source>
        <strain evidence="7 8">DSM 17673</strain>
    </source>
</reference>
<dbReference type="EMBL" id="JAAQTL010000001">
    <property type="protein sequence ID" value="NID14208.1"/>
    <property type="molecule type" value="Genomic_DNA"/>
</dbReference>
<keyword evidence="1" id="KW-1003">Cell membrane</keyword>
<proteinExistence type="predicted"/>